<dbReference type="EMBL" id="CP104874">
    <property type="protein sequence ID" value="WWF05557.1"/>
    <property type="molecule type" value="Genomic_DNA"/>
</dbReference>
<sequence>MSADLATIQWYVDSALAKLLARADDLVDAGGDELLCRRPDVEGANSVYALVVHCCGVMERWGGESIAGRSITRDRTAEFTATGTLEQLEAIVAAQRRRWVEDLADYDASAPPRGPDGWEEGDPRPVTQGFIALHVIEELYQHLGHVDLTVDLVLER</sequence>
<dbReference type="Proteomes" id="UP001381003">
    <property type="component" value="Chromosome"/>
</dbReference>
<organism evidence="1 2">
    <name type="scientific">Janibacter terrae</name>
    <dbReference type="NCBI Taxonomy" id="103817"/>
    <lineage>
        <taxon>Bacteria</taxon>
        <taxon>Bacillati</taxon>
        <taxon>Actinomycetota</taxon>
        <taxon>Actinomycetes</taxon>
        <taxon>Micrococcales</taxon>
        <taxon>Intrasporangiaceae</taxon>
        <taxon>Janibacter</taxon>
    </lineage>
</organism>
<dbReference type="Gene3D" id="1.20.120.450">
    <property type="entry name" value="dinb family like domain"/>
    <property type="match status" value="1"/>
</dbReference>
<dbReference type="RefSeq" id="WP_338538448.1">
    <property type="nucleotide sequence ID" value="NZ_CP104874.1"/>
</dbReference>
<dbReference type="InterPro" id="IPR007061">
    <property type="entry name" value="MST-like"/>
</dbReference>
<evidence type="ECO:0000313" key="2">
    <source>
        <dbReference type="Proteomes" id="UP001381003"/>
    </source>
</evidence>
<evidence type="ECO:0000313" key="1">
    <source>
        <dbReference type="EMBL" id="WWF05557.1"/>
    </source>
</evidence>
<dbReference type="Pfam" id="PF04978">
    <property type="entry name" value="MST"/>
    <property type="match status" value="1"/>
</dbReference>
<protein>
    <submittedName>
        <fullName evidence="1">DinB family protein</fullName>
    </submittedName>
</protein>
<keyword evidence="2" id="KW-1185">Reference proteome</keyword>
<accession>A0ABZ2FE07</accession>
<dbReference type="InterPro" id="IPR034660">
    <property type="entry name" value="DinB/YfiT-like"/>
</dbReference>
<reference evidence="1 2" key="1">
    <citation type="submission" date="2022-09" db="EMBL/GenBank/DDBJ databases">
        <title>Complete genome sequence of Janibacter terrae strain COS04-44, PCL-degrading bacteria isolated from oil spilled coast.</title>
        <authorList>
            <person name="Park H."/>
            <person name="Kim J.Y."/>
            <person name="An S.H."/>
            <person name="Lee C.M."/>
            <person name="Weon H.-Y."/>
        </authorList>
    </citation>
    <scope>NUCLEOTIDE SEQUENCE [LARGE SCALE GENOMIC DNA]</scope>
    <source>
        <strain evidence="1 2">COS04-44</strain>
    </source>
</reference>
<gene>
    <name evidence="1" type="ORF">N5P18_01385</name>
</gene>
<name>A0ABZ2FE07_9MICO</name>
<proteinExistence type="predicted"/>
<dbReference type="SUPFAM" id="SSF109854">
    <property type="entry name" value="DinB/YfiT-like putative metalloenzymes"/>
    <property type="match status" value="1"/>
</dbReference>